<dbReference type="InterPro" id="IPR001509">
    <property type="entry name" value="Epimerase_deHydtase"/>
</dbReference>
<accession>X0TQI8</accession>
<dbReference type="Gene3D" id="3.40.50.720">
    <property type="entry name" value="NAD(P)-binding Rossmann-like Domain"/>
    <property type="match status" value="1"/>
</dbReference>
<feature type="non-terminal residue" evidence="3">
    <location>
        <position position="193"/>
    </location>
</feature>
<protein>
    <recommendedName>
        <fullName evidence="2">NAD-dependent epimerase/dehydratase domain-containing protein</fullName>
    </recommendedName>
</protein>
<evidence type="ECO:0000256" key="1">
    <source>
        <dbReference type="ARBA" id="ARBA00007637"/>
    </source>
</evidence>
<dbReference type="PANTHER" id="PTHR43000">
    <property type="entry name" value="DTDP-D-GLUCOSE 4,6-DEHYDRATASE-RELATED"/>
    <property type="match status" value="1"/>
</dbReference>
<dbReference type="SUPFAM" id="SSF51735">
    <property type="entry name" value="NAD(P)-binding Rossmann-fold domains"/>
    <property type="match status" value="1"/>
</dbReference>
<dbReference type="Gene3D" id="3.90.25.10">
    <property type="entry name" value="UDP-galactose 4-epimerase, domain 1"/>
    <property type="match status" value="1"/>
</dbReference>
<evidence type="ECO:0000259" key="2">
    <source>
        <dbReference type="Pfam" id="PF01370"/>
    </source>
</evidence>
<feature type="domain" description="NAD-dependent epimerase/dehydratase" evidence="2">
    <location>
        <begin position="23"/>
        <end position="166"/>
    </location>
</feature>
<sequence>QKILKELGGDFIFFPFSLHMEYEKLKEVFLVHKPDIVVNLAQQPSAPFSHKSRIHAVHTTRGNLIGTINMLYAIKETNPEVRLIQIGSMGEYNPAVGISIPEGKFDFAYKNGVIRDAIFPRAPGSVYHASKVASTYYIDCACKWWGLSATDIMQGVVFGNWTPEIEKTELHTRLDSDEAFGTVVNRFIIQALL</sequence>
<name>X0TQI8_9ZZZZ</name>
<organism evidence="3">
    <name type="scientific">marine sediment metagenome</name>
    <dbReference type="NCBI Taxonomy" id="412755"/>
    <lineage>
        <taxon>unclassified sequences</taxon>
        <taxon>metagenomes</taxon>
        <taxon>ecological metagenomes</taxon>
    </lineage>
</organism>
<dbReference type="Pfam" id="PF01370">
    <property type="entry name" value="Epimerase"/>
    <property type="match status" value="1"/>
</dbReference>
<comment type="caution">
    <text evidence="3">The sequence shown here is derived from an EMBL/GenBank/DDBJ whole genome shotgun (WGS) entry which is preliminary data.</text>
</comment>
<dbReference type="InterPro" id="IPR036291">
    <property type="entry name" value="NAD(P)-bd_dom_sf"/>
</dbReference>
<feature type="non-terminal residue" evidence="3">
    <location>
        <position position="1"/>
    </location>
</feature>
<proteinExistence type="inferred from homology"/>
<comment type="similarity">
    <text evidence="1">Belongs to the NAD(P)-dependent epimerase/dehydratase family.</text>
</comment>
<dbReference type="EMBL" id="BARS01012809">
    <property type="protein sequence ID" value="GAF90417.1"/>
    <property type="molecule type" value="Genomic_DNA"/>
</dbReference>
<reference evidence="3" key="1">
    <citation type="journal article" date="2014" name="Front. Microbiol.">
        <title>High frequency of phylogenetically diverse reductive dehalogenase-homologous genes in deep subseafloor sedimentary metagenomes.</title>
        <authorList>
            <person name="Kawai M."/>
            <person name="Futagami T."/>
            <person name="Toyoda A."/>
            <person name="Takaki Y."/>
            <person name="Nishi S."/>
            <person name="Hori S."/>
            <person name="Arai W."/>
            <person name="Tsubouchi T."/>
            <person name="Morono Y."/>
            <person name="Uchiyama I."/>
            <person name="Ito T."/>
            <person name="Fujiyama A."/>
            <person name="Inagaki F."/>
            <person name="Takami H."/>
        </authorList>
    </citation>
    <scope>NUCLEOTIDE SEQUENCE</scope>
    <source>
        <strain evidence="3">Expedition CK06-06</strain>
    </source>
</reference>
<gene>
    <name evidence="3" type="ORF">S01H1_22625</name>
</gene>
<dbReference type="AlphaFoldDB" id="X0TQI8"/>
<evidence type="ECO:0000313" key="3">
    <source>
        <dbReference type="EMBL" id="GAF90417.1"/>
    </source>
</evidence>